<dbReference type="RefSeq" id="WP_081908150.1">
    <property type="nucleotide sequence ID" value="NZ_CP045798.1"/>
</dbReference>
<dbReference type="OrthoDB" id="1809906at2"/>
<evidence type="ECO:0000313" key="1">
    <source>
        <dbReference type="EMBL" id="QNB46120.1"/>
    </source>
</evidence>
<dbReference type="InterPro" id="IPR025617">
    <property type="entry name" value="YqzL"/>
</dbReference>
<accession>A0A7G6E216</accession>
<dbReference type="KEGG" id="tfr:BR63_07225"/>
<dbReference type="EMBL" id="CP045798">
    <property type="protein sequence ID" value="QNB46120.1"/>
    <property type="molecule type" value="Genomic_DNA"/>
</dbReference>
<gene>
    <name evidence="1" type="ORF">BR63_07225</name>
</gene>
<proteinExistence type="predicted"/>
<name>A0A7G6E216_THEFR</name>
<organism evidence="1 2">
    <name type="scientific">Thermanaerosceptrum fracticalcis</name>
    <dbReference type="NCBI Taxonomy" id="1712410"/>
    <lineage>
        <taxon>Bacteria</taxon>
        <taxon>Bacillati</taxon>
        <taxon>Bacillota</taxon>
        <taxon>Clostridia</taxon>
        <taxon>Eubacteriales</taxon>
        <taxon>Peptococcaceae</taxon>
        <taxon>Thermanaerosceptrum</taxon>
    </lineage>
</organism>
<evidence type="ECO:0000313" key="2">
    <source>
        <dbReference type="Proteomes" id="UP000515847"/>
    </source>
</evidence>
<dbReference type="Pfam" id="PF14006">
    <property type="entry name" value="YqzL"/>
    <property type="match status" value="1"/>
</dbReference>
<keyword evidence="2" id="KW-1185">Reference proteome</keyword>
<reference evidence="1 2" key="1">
    <citation type="journal article" date="2019" name="Front. Microbiol.">
        <title>Thermoanaerosceptrum fracticalcis gen. nov. sp. nov., a Novel Fumarate-Fermenting Microorganism From a Deep Fractured Carbonate Aquifer of the US Great Basin.</title>
        <authorList>
            <person name="Hamilton-Brehm S.D."/>
            <person name="Stewart L.E."/>
            <person name="Zavarin M."/>
            <person name="Caldwell M."/>
            <person name="Lawson P.A."/>
            <person name="Onstott T.C."/>
            <person name="Grzymski J."/>
            <person name="Neveux I."/>
            <person name="Lollar B.S."/>
            <person name="Russell C.E."/>
            <person name="Moser D.P."/>
        </authorList>
    </citation>
    <scope>NUCLEOTIDE SEQUENCE [LARGE SCALE GENOMIC DNA]</scope>
    <source>
        <strain evidence="1 2">DRI-13</strain>
    </source>
</reference>
<dbReference type="AlphaFoldDB" id="A0A7G6E216"/>
<protein>
    <submittedName>
        <fullName evidence="1">YqzL family protein</fullName>
    </submittedName>
</protein>
<sequence>MRTSKIFWEFFSSTGNIGAYLIYKEITKNQGAEYGYKKIKRAE</sequence>
<dbReference type="Proteomes" id="UP000515847">
    <property type="component" value="Chromosome"/>
</dbReference>